<dbReference type="GO" id="GO:0003677">
    <property type="term" value="F:DNA binding"/>
    <property type="evidence" value="ECO:0007669"/>
    <property type="project" value="UniProtKB-KW"/>
</dbReference>
<comment type="catalytic activity">
    <reaction evidence="6">
        <text>Couples ATP hydrolysis with the unwinding of duplex DNA by translocating in the 3'-5' direction.</text>
        <dbReference type="EC" id="5.6.2.4"/>
    </reaction>
</comment>
<feature type="region of interest" description="Disordered" evidence="8">
    <location>
        <begin position="671"/>
        <end position="699"/>
    </location>
</feature>
<keyword evidence="3" id="KW-0067">ATP-binding</keyword>
<dbReference type="InterPro" id="IPR014001">
    <property type="entry name" value="Helicase_ATP-bd"/>
</dbReference>
<evidence type="ECO:0000256" key="8">
    <source>
        <dbReference type="SAM" id="MobiDB-lite"/>
    </source>
</evidence>
<dbReference type="AlphaFoldDB" id="A0AAV9ZQK2"/>
<keyword evidence="4" id="KW-0238">DNA-binding</keyword>
<dbReference type="GO" id="GO:0000724">
    <property type="term" value="P:double-strand break repair via homologous recombination"/>
    <property type="evidence" value="ECO:0007669"/>
    <property type="project" value="TreeGrafter"/>
</dbReference>
<dbReference type="PROSITE" id="PS51194">
    <property type="entry name" value="HELICASE_CTER"/>
    <property type="match status" value="1"/>
</dbReference>
<dbReference type="Gene3D" id="3.40.50.300">
    <property type="entry name" value="P-loop containing nucleotide triphosphate hydrolases"/>
    <property type="match status" value="2"/>
</dbReference>
<feature type="domain" description="Helicase ATP-binding" evidence="9">
    <location>
        <begin position="41"/>
        <end position="222"/>
    </location>
</feature>
<evidence type="ECO:0000256" key="2">
    <source>
        <dbReference type="ARBA" id="ARBA00022741"/>
    </source>
</evidence>
<evidence type="ECO:0000256" key="6">
    <source>
        <dbReference type="ARBA" id="ARBA00034617"/>
    </source>
</evidence>
<reference evidence="11 12" key="1">
    <citation type="journal article" date="2024" name="J Genomics">
        <title>Draft genome sequencing and assembly of Favolaschia claudopus CIRM-BRFM 2984 isolated from oak limbs.</title>
        <authorList>
            <person name="Navarro D."/>
            <person name="Drula E."/>
            <person name="Chaduli D."/>
            <person name="Cazenave R."/>
            <person name="Ahrendt S."/>
            <person name="Wang J."/>
            <person name="Lipzen A."/>
            <person name="Daum C."/>
            <person name="Barry K."/>
            <person name="Grigoriev I.V."/>
            <person name="Favel A."/>
            <person name="Rosso M.N."/>
            <person name="Martin F."/>
        </authorList>
    </citation>
    <scope>NUCLEOTIDE SEQUENCE [LARGE SCALE GENOMIC DNA]</scope>
    <source>
        <strain evidence="11 12">CIRM-BRFM 2984</strain>
    </source>
</reference>
<dbReference type="PANTHER" id="PTHR13710">
    <property type="entry name" value="DNA HELICASE RECQ FAMILY MEMBER"/>
    <property type="match status" value="1"/>
</dbReference>
<dbReference type="PANTHER" id="PTHR13710:SF105">
    <property type="entry name" value="ATP-DEPENDENT DNA HELICASE Q1"/>
    <property type="match status" value="1"/>
</dbReference>
<dbReference type="InterPro" id="IPR001650">
    <property type="entry name" value="Helicase_C-like"/>
</dbReference>
<organism evidence="11 12">
    <name type="scientific">Favolaschia claudopus</name>
    <dbReference type="NCBI Taxonomy" id="2862362"/>
    <lineage>
        <taxon>Eukaryota</taxon>
        <taxon>Fungi</taxon>
        <taxon>Dikarya</taxon>
        <taxon>Basidiomycota</taxon>
        <taxon>Agaricomycotina</taxon>
        <taxon>Agaricomycetes</taxon>
        <taxon>Agaricomycetidae</taxon>
        <taxon>Agaricales</taxon>
        <taxon>Marasmiineae</taxon>
        <taxon>Mycenaceae</taxon>
        <taxon>Favolaschia</taxon>
    </lineage>
</organism>
<dbReference type="GO" id="GO:0005694">
    <property type="term" value="C:chromosome"/>
    <property type="evidence" value="ECO:0007669"/>
    <property type="project" value="TreeGrafter"/>
</dbReference>
<dbReference type="SUPFAM" id="SSF52540">
    <property type="entry name" value="P-loop containing nucleoside triphosphate hydrolases"/>
    <property type="match status" value="1"/>
</dbReference>
<dbReference type="GO" id="GO:0005524">
    <property type="term" value="F:ATP binding"/>
    <property type="evidence" value="ECO:0007669"/>
    <property type="project" value="UniProtKB-KW"/>
</dbReference>
<dbReference type="Proteomes" id="UP001362999">
    <property type="component" value="Unassembled WGS sequence"/>
</dbReference>
<keyword evidence="11" id="KW-0378">Hydrolase</keyword>
<evidence type="ECO:0000256" key="3">
    <source>
        <dbReference type="ARBA" id="ARBA00022840"/>
    </source>
</evidence>
<comment type="similarity">
    <text evidence="1">Belongs to the helicase family. RecQ subfamily.</text>
</comment>
<accession>A0AAV9ZQK2</accession>
<dbReference type="SMART" id="SM00487">
    <property type="entry name" value="DEXDc"/>
    <property type="match status" value="1"/>
</dbReference>
<evidence type="ECO:0000256" key="7">
    <source>
        <dbReference type="ARBA" id="ARBA00034808"/>
    </source>
</evidence>
<evidence type="ECO:0000256" key="1">
    <source>
        <dbReference type="ARBA" id="ARBA00005446"/>
    </source>
</evidence>
<evidence type="ECO:0000259" key="9">
    <source>
        <dbReference type="PROSITE" id="PS51192"/>
    </source>
</evidence>
<dbReference type="EMBL" id="JAWWNJ010000120">
    <property type="protein sequence ID" value="KAK6988769.1"/>
    <property type="molecule type" value="Genomic_DNA"/>
</dbReference>
<keyword evidence="2" id="KW-0547">Nucleotide-binding</keyword>
<protein>
    <recommendedName>
        <fullName evidence="7">DNA 3'-5' helicase</fullName>
        <ecNumber evidence="7">5.6.2.4</ecNumber>
    </recommendedName>
</protein>
<evidence type="ECO:0000256" key="5">
    <source>
        <dbReference type="ARBA" id="ARBA00023235"/>
    </source>
</evidence>
<keyword evidence="5" id="KW-0413">Isomerase</keyword>
<dbReference type="PROSITE" id="PS51192">
    <property type="entry name" value="HELICASE_ATP_BIND_1"/>
    <property type="match status" value="1"/>
</dbReference>
<dbReference type="EC" id="5.6.2.4" evidence="7"/>
<dbReference type="SMART" id="SM00490">
    <property type="entry name" value="HELICc"/>
    <property type="match status" value="1"/>
</dbReference>
<gene>
    <name evidence="11" type="ORF">R3P38DRAFT_3442870</name>
</gene>
<dbReference type="GO" id="GO:0005737">
    <property type="term" value="C:cytoplasm"/>
    <property type="evidence" value="ECO:0007669"/>
    <property type="project" value="TreeGrafter"/>
</dbReference>
<evidence type="ECO:0000259" key="10">
    <source>
        <dbReference type="PROSITE" id="PS51194"/>
    </source>
</evidence>
<dbReference type="GO" id="GO:0009378">
    <property type="term" value="F:four-way junction helicase activity"/>
    <property type="evidence" value="ECO:0007669"/>
    <property type="project" value="TreeGrafter"/>
</dbReference>
<sequence>MESHSLAQTTSYPQNSVQWMEHILCTSCKLTQLRPFQLELAVEINKKNHVFCVIATGMGKTVVLMAGALMANARGEKGVALLIVPTKVLVEQQAEVASRRGLRALPINQDTVRDARLAGRDLFKELAEGDDVRVGVMTPKMLFESEMTALLKSSTFSSKVRWVSIDEVQLVRQPGVFQAGYKSLVYLHIRLPSSTLYALVTATAPPAEAIAIAKSLGLHPGKYKNARYSIDRPNIKYIPRFFQHATSNGQFLDVSFVIPIDMEAAADIILTIIFADTIIRGDQLMTFLDPLIPAHIPGRENIIKMYNSICTSGYRTQLKQDFESGKVRILIVTDTATYGFDVAGVRRVVVLDLPKDFGKLEQQLGRAGRDGQPAEAIAFAPEWVREPAEGSVDETVKGKTDAARRAELPPSLLRWFNPTPLLCPRGVSSEHNNDEFQPRGRECCAPIHDPDGSKADLNMVARWVEHFQAKVASEAGPRLRSNGTYPALETAMKESLGQLLDRWRHRIWADIRPSDDDPCECFLPKYVMDALVEKAHVCTSLENLRVLADGFDYLDEYGPQLLVYLTHILDGFKQIFVDRIQDAKLSDSESESEHLEGSASFSVALLQNHATIPVLKHYCRLLNLATGGVKSALVDRLSTAFIATGQQFPTKAEIADVKNSLMQVDEAPLLNVTNRPTPPSPLKKQKRKRGVARADLKEN</sequence>
<evidence type="ECO:0000256" key="4">
    <source>
        <dbReference type="ARBA" id="ARBA00023125"/>
    </source>
</evidence>
<feature type="domain" description="Helicase C-terminal" evidence="10">
    <location>
        <begin position="261"/>
        <end position="416"/>
    </location>
</feature>
<evidence type="ECO:0000313" key="11">
    <source>
        <dbReference type="EMBL" id="KAK6988769.1"/>
    </source>
</evidence>
<dbReference type="InterPro" id="IPR011545">
    <property type="entry name" value="DEAD/DEAH_box_helicase_dom"/>
</dbReference>
<dbReference type="Pfam" id="PF00271">
    <property type="entry name" value="Helicase_C"/>
    <property type="match status" value="1"/>
</dbReference>
<dbReference type="GO" id="GO:0016787">
    <property type="term" value="F:hydrolase activity"/>
    <property type="evidence" value="ECO:0007669"/>
    <property type="project" value="UniProtKB-KW"/>
</dbReference>
<proteinExistence type="inferred from homology"/>
<dbReference type="Pfam" id="PF00270">
    <property type="entry name" value="DEAD"/>
    <property type="match status" value="1"/>
</dbReference>
<dbReference type="InterPro" id="IPR027417">
    <property type="entry name" value="P-loop_NTPase"/>
</dbReference>
<name>A0AAV9ZQK2_9AGAR</name>
<comment type="caution">
    <text evidence="11">The sequence shown here is derived from an EMBL/GenBank/DDBJ whole genome shotgun (WGS) entry which is preliminary data.</text>
</comment>
<keyword evidence="12" id="KW-1185">Reference proteome</keyword>
<dbReference type="GO" id="GO:0043138">
    <property type="term" value="F:3'-5' DNA helicase activity"/>
    <property type="evidence" value="ECO:0007669"/>
    <property type="project" value="UniProtKB-EC"/>
</dbReference>
<evidence type="ECO:0000313" key="12">
    <source>
        <dbReference type="Proteomes" id="UP001362999"/>
    </source>
</evidence>